<dbReference type="Proteomes" id="UP000006038">
    <property type="component" value="Chromosome 9"/>
</dbReference>
<sequence length="436" mass="45435">MSRSDQPLLLAACLCAVALSAAAGKMDHGIAGDRFIVCPGTGCDGASQGVKASGHTITARCGTIDGGRVGRPARHGVARLAVLAAERQQGRRRIVCLTGGQLGVRGWGCTRTMTGVDSTSSSSPFTATAPPMISRVRRRGTGTGRRALWWCMRCPALPVGTPGRHHASHCLHFSQSPLALLDGMMAAIPSASLTGRKHSEVLLLHRTCNGIRPPPGRGDDDGFMASSSFLQRADAHQPPRHRHHPAASVTDRSTPALTVAALIDSQVSWLVGVHVLSVPLSASAILDATRPETAAAAAGNWHLHVATALPELNSDRLRFGRTVQIQYSSIADTLISLTTTMAMVIMAVGRRRGAHERTTSRHPAAVLTTMLLLLAAAFASSATAARPLSGGGHGDEADHAAAAAAAPGKPLNDAAAGRSSCTTDPNTQEPVRCIHH</sequence>
<evidence type="ECO:0000256" key="1">
    <source>
        <dbReference type="SAM" id="MobiDB-lite"/>
    </source>
</evidence>
<evidence type="ECO:0000256" key="2">
    <source>
        <dbReference type="SAM" id="Phobius"/>
    </source>
</evidence>
<feature type="region of interest" description="Disordered" evidence="1">
    <location>
        <begin position="385"/>
        <end position="436"/>
    </location>
</feature>
<proteinExistence type="predicted"/>
<dbReference type="STRING" id="4533.J3MWY4"/>
<dbReference type="EnsemblPlants" id="OB09G15130.1">
    <property type="protein sequence ID" value="OB09G15130.1"/>
    <property type="gene ID" value="OB09G15130"/>
</dbReference>
<keyword evidence="2" id="KW-0812">Transmembrane</keyword>
<evidence type="ECO:0000313" key="4">
    <source>
        <dbReference type="EnsemblPlants" id="OB09G15130.1"/>
    </source>
</evidence>
<evidence type="ECO:0000256" key="3">
    <source>
        <dbReference type="SAM" id="SignalP"/>
    </source>
</evidence>
<evidence type="ECO:0000313" key="5">
    <source>
        <dbReference type="Proteomes" id="UP000006038"/>
    </source>
</evidence>
<protein>
    <recommendedName>
        <fullName evidence="6">PGG domain-containing protein</fullName>
    </recommendedName>
</protein>
<evidence type="ECO:0008006" key="6">
    <source>
        <dbReference type="Google" id="ProtNLM"/>
    </source>
</evidence>
<keyword evidence="2" id="KW-0472">Membrane</keyword>
<keyword evidence="3" id="KW-0732">Signal</keyword>
<feature type="signal peptide" evidence="3">
    <location>
        <begin position="1"/>
        <end position="23"/>
    </location>
</feature>
<organism evidence="4">
    <name type="scientific">Oryza brachyantha</name>
    <name type="common">malo sina</name>
    <dbReference type="NCBI Taxonomy" id="4533"/>
    <lineage>
        <taxon>Eukaryota</taxon>
        <taxon>Viridiplantae</taxon>
        <taxon>Streptophyta</taxon>
        <taxon>Embryophyta</taxon>
        <taxon>Tracheophyta</taxon>
        <taxon>Spermatophyta</taxon>
        <taxon>Magnoliopsida</taxon>
        <taxon>Liliopsida</taxon>
        <taxon>Poales</taxon>
        <taxon>Poaceae</taxon>
        <taxon>BOP clade</taxon>
        <taxon>Oryzoideae</taxon>
        <taxon>Oryzeae</taxon>
        <taxon>Oryzinae</taxon>
        <taxon>Oryza</taxon>
    </lineage>
</organism>
<keyword evidence="2" id="KW-1133">Transmembrane helix</keyword>
<dbReference type="Gramene" id="OB09G15130.1">
    <property type="protein sequence ID" value="OB09G15130.1"/>
    <property type="gene ID" value="OB09G15130"/>
</dbReference>
<feature type="transmembrane region" description="Helical" evidence="2">
    <location>
        <begin position="327"/>
        <end position="349"/>
    </location>
</feature>
<name>J3MWY4_ORYBR</name>
<keyword evidence="5" id="KW-1185">Reference proteome</keyword>
<dbReference type="AlphaFoldDB" id="J3MWY4"/>
<accession>J3MWY4</accession>
<feature type="compositionally biased region" description="Low complexity" evidence="1">
    <location>
        <begin position="400"/>
        <end position="416"/>
    </location>
</feature>
<reference evidence="4" key="2">
    <citation type="submission" date="2013-04" db="UniProtKB">
        <authorList>
            <consortium name="EnsemblPlants"/>
        </authorList>
    </citation>
    <scope>IDENTIFICATION</scope>
</reference>
<feature type="compositionally biased region" description="Polar residues" evidence="1">
    <location>
        <begin position="419"/>
        <end position="429"/>
    </location>
</feature>
<feature type="chain" id="PRO_5003775320" description="PGG domain-containing protein" evidence="3">
    <location>
        <begin position="24"/>
        <end position="436"/>
    </location>
</feature>
<reference evidence="4" key="1">
    <citation type="journal article" date="2013" name="Nat. Commun.">
        <title>Whole-genome sequencing of Oryza brachyantha reveals mechanisms underlying Oryza genome evolution.</title>
        <authorList>
            <person name="Chen J."/>
            <person name="Huang Q."/>
            <person name="Gao D."/>
            <person name="Wang J."/>
            <person name="Lang Y."/>
            <person name="Liu T."/>
            <person name="Li B."/>
            <person name="Bai Z."/>
            <person name="Luis Goicoechea J."/>
            <person name="Liang C."/>
            <person name="Chen C."/>
            <person name="Zhang W."/>
            <person name="Sun S."/>
            <person name="Liao Y."/>
            <person name="Zhang X."/>
            <person name="Yang L."/>
            <person name="Song C."/>
            <person name="Wang M."/>
            <person name="Shi J."/>
            <person name="Liu G."/>
            <person name="Liu J."/>
            <person name="Zhou H."/>
            <person name="Zhou W."/>
            <person name="Yu Q."/>
            <person name="An N."/>
            <person name="Chen Y."/>
            <person name="Cai Q."/>
            <person name="Wang B."/>
            <person name="Liu B."/>
            <person name="Min J."/>
            <person name="Huang Y."/>
            <person name="Wu H."/>
            <person name="Li Z."/>
            <person name="Zhang Y."/>
            <person name="Yin Y."/>
            <person name="Song W."/>
            <person name="Jiang J."/>
            <person name="Jackson S.A."/>
            <person name="Wing R.A."/>
            <person name="Wang J."/>
            <person name="Chen M."/>
        </authorList>
    </citation>
    <scope>NUCLEOTIDE SEQUENCE [LARGE SCALE GENOMIC DNA]</scope>
    <source>
        <strain evidence="4">cv. IRGC 101232</strain>
    </source>
</reference>
<feature type="transmembrane region" description="Helical" evidence="2">
    <location>
        <begin position="361"/>
        <end position="379"/>
    </location>
</feature>
<dbReference type="HOGENOM" id="CLU_629111_0_0_1"/>